<evidence type="ECO:0000313" key="1">
    <source>
        <dbReference type="EMBL" id="LAB65014.1"/>
    </source>
</evidence>
<dbReference type="InterPro" id="IPR019170">
    <property type="entry name" value="Meckelin"/>
</dbReference>
<dbReference type="PANTHER" id="PTHR21274">
    <property type="entry name" value="MECKELIN"/>
    <property type="match status" value="1"/>
</dbReference>
<proteinExistence type="predicted"/>
<dbReference type="Pfam" id="PF09773">
    <property type="entry name" value="Meckelin"/>
    <property type="match status" value="1"/>
</dbReference>
<accession>A0A2D4Q483</accession>
<organism evidence="1">
    <name type="scientific">Micrurus surinamensis</name>
    <name type="common">Surinam coral snake</name>
    <dbReference type="NCBI Taxonomy" id="129470"/>
    <lineage>
        <taxon>Eukaryota</taxon>
        <taxon>Metazoa</taxon>
        <taxon>Chordata</taxon>
        <taxon>Craniata</taxon>
        <taxon>Vertebrata</taxon>
        <taxon>Euteleostomi</taxon>
        <taxon>Lepidosauria</taxon>
        <taxon>Squamata</taxon>
        <taxon>Bifurcata</taxon>
        <taxon>Unidentata</taxon>
        <taxon>Episquamata</taxon>
        <taxon>Toxicofera</taxon>
        <taxon>Serpentes</taxon>
        <taxon>Colubroidea</taxon>
        <taxon>Elapidae</taxon>
        <taxon>Elapinae</taxon>
        <taxon>Micrurus</taxon>
    </lineage>
</organism>
<sequence>MVSFLEHRYNDMDYVVKDKFFSERIMDLEFQEQGDFSILYNDDGALFSRTLFYGHEMLLLFFETLLFCAVDFGAQDFVLSTIVTFAVQKLVQIVRDALGRRNLAKKTLVDKQFLI</sequence>
<dbReference type="EMBL" id="IACN01109472">
    <property type="protein sequence ID" value="LAB65014.1"/>
    <property type="molecule type" value="Transcribed_RNA"/>
</dbReference>
<dbReference type="AlphaFoldDB" id="A0A2D4Q483"/>
<dbReference type="PANTHER" id="PTHR21274:SF1">
    <property type="entry name" value="TRANSMEMBRANE PROTEIN 67"/>
    <property type="match status" value="1"/>
</dbReference>
<reference evidence="1" key="1">
    <citation type="submission" date="2017-07" db="EMBL/GenBank/DDBJ databases">
        <authorList>
            <person name="Mikheyev A."/>
            <person name="Grau M."/>
        </authorList>
    </citation>
    <scope>NUCLEOTIDE SEQUENCE</scope>
    <source>
        <tissue evidence="1">Venom_gland</tissue>
    </source>
</reference>
<name>A0A2D4Q483_MICSU</name>
<dbReference type="GO" id="GO:0060271">
    <property type="term" value="P:cilium assembly"/>
    <property type="evidence" value="ECO:0007669"/>
    <property type="project" value="InterPro"/>
</dbReference>
<dbReference type="GO" id="GO:0036038">
    <property type="term" value="C:MKS complex"/>
    <property type="evidence" value="ECO:0007669"/>
    <property type="project" value="InterPro"/>
</dbReference>
<reference evidence="1" key="2">
    <citation type="submission" date="2017-11" db="EMBL/GenBank/DDBJ databases">
        <title>Coralsnake Venomics: Analyses of Venom Gland Transcriptomes and Proteomes of Six Brazilian Taxa.</title>
        <authorList>
            <person name="Aird S.D."/>
            <person name="Jorge da Silva N."/>
            <person name="Qiu L."/>
            <person name="Villar-Briones A."/>
            <person name="Aparecida-Saddi V."/>
            <person name="Campos-Telles M.P."/>
            <person name="Grau M."/>
            <person name="Mikheyev A.S."/>
        </authorList>
    </citation>
    <scope>NUCLEOTIDE SEQUENCE</scope>
    <source>
        <tissue evidence="1">Venom_gland</tissue>
    </source>
</reference>
<protein>
    <submittedName>
        <fullName evidence="1">Uncharacterized protein</fullName>
    </submittedName>
</protein>